<gene>
    <name evidence="1" type="ORF">HELGO_WM3299</name>
</gene>
<sequence>MLSLCYSPHLTPLLNSKDISSINSYLDIQAGRGVLIADKHFAIRKSNGLTSFERIDIYVAPNGLIFLSSFVKSDTQARSILS</sequence>
<dbReference type="AlphaFoldDB" id="A0A6S6SS37"/>
<protein>
    <submittedName>
        <fullName evidence="1">Uncharacterized protein</fullName>
    </submittedName>
</protein>
<evidence type="ECO:0000313" key="1">
    <source>
        <dbReference type="EMBL" id="CAA6807452.1"/>
    </source>
</evidence>
<proteinExistence type="predicted"/>
<accession>A0A6S6SS37</accession>
<organism evidence="1">
    <name type="scientific">uncultured Sulfurovum sp</name>
    <dbReference type="NCBI Taxonomy" id="269237"/>
    <lineage>
        <taxon>Bacteria</taxon>
        <taxon>Pseudomonadati</taxon>
        <taxon>Campylobacterota</taxon>
        <taxon>Epsilonproteobacteria</taxon>
        <taxon>Campylobacterales</taxon>
        <taxon>Sulfurovaceae</taxon>
        <taxon>Sulfurovum</taxon>
        <taxon>environmental samples</taxon>
    </lineage>
</organism>
<name>A0A6S6SS37_9BACT</name>
<dbReference type="EMBL" id="CACVAS010000047">
    <property type="protein sequence ID" value="CAA6807452.1"/>
    <property type="molecule type" value="Genomic_DNA"/>
</dbReference>
<reference evidence="1" key="1">
    <citation type="submission" date="2020-01" db="EMBL/GenBank/DDBJ databases">
        <authorList>
            <person name="Meier V. D."/>
            <person name="Meier V D."/>
        </authorList>
    </citation>
    <scope>NUCLEOTIDE SEQUENCE</scope>
    <source>
        <strain evidence="1">HLG_WM_MAG_01</strain>
    </source>
</reference>